<keyword evidence="11 13" id="KW-0040">ANK repeat</keyword>
<evidence type="ECO:0000256" key="2">
    <source>
        <dbReference type="ARBA" id="ARBA00009262"/>
    </source>
</evidence>
<evidence type="ECO:0000256" key="4">
    <source>
        <dbReference type="ARBA" id="ARBA00022722"/>
    </source>
</evidence>
<dbReference type="PROSITE" id="PS50297">
    <property type="entry name" value="ANK_REP_REGION"/>
    <property type="match status" value="1"/>
</dbReference>
<dbReference type="SMART" id="SM00248">
    <property type="entry name" value="ANK"/>
    <property type="match status" value="2"/>
</dbReference>
<dbReference type="Pfam" id="PF18716">
    <property type="entry name" value="VATC"/>
    <property type="match status" value="1"/>
</dbReference>
<accession>A0A8C6UXQ3</accession>
<keyword evidence="6" id="KW-0677">Repeat</keyword>
<evidence type="ECO:0000256" key="1">
    <source>
        <dbReference type="ARBA" id="ARBA00004496"/>
    </source>
</evidence>
<dbReference type="Pfam" id="PF00023">
    <property type="entry name" value="Ank"/>
    <property type="match status" value="1"/>
</dbReference>
<dbReference type="InterPro" id="IPR041175">
    <property type="entry name" value="VLRF1/Vms1"/>
</dbReference>
<keyword evidence="9 14" id="KW-0378">Hydrolase</keyword>
<reference evidence="16" key="2">
    <citation type="submission" date="2025-09" db="UniProtKB">
        <authorList>
            <consortium name="Ensembl"/>
        </authorList>
    </citation>
    <scope>IDENTIFICATION</scope>
</reference>
<dbReference type="GO" id="GO:0004519">
    <property type="term" value="F:endonuclease activity"/>
    <property type="evidence" value="ECO:0007669"/>
    <property type="project" value="UniProtKB-KW"/>
</dbReference>
<dbReference type="Proteomes" id="UP000694523">
    <property type="component" value="Unplaced"/>
</dbReference>
<evidence type="ECO:0000259" key="15">
    <source>
        <dbReference type="PROSITE" id="PS52044"/>
    </source>
</evidence>
<dbReference type="Pfam" id="PF18826">
    <property type="entry name" value="bVLRF1"/>
    <property type="match status" value="1"/>
</dbReference>
<comment type="subcellular location">
    <subcellularLocation>
        <location evidence="1">Cytoplasm</location>
    </subcellularLocation>
</comment>
<keyword evidence="8" id="KW-0863">Zinc-finger</keyword>
<protein>
    <submittedName>
        <fullName evidence="16">Ankyrin repeat and zinc finger peptidyl tRNA hydrolase 1</fullName>
    </submittedName>
</protein>
<dbReference type="InterPro" id="IPR047139">
    <property type="entry name" value="ANKZ1/VMS1"/>
</dbReference>
<evidence type="ECO:0000256" key="14">
    <source>
        <dbReference type="PROSITE-ProRule" id="PRU01389"/>
    </source>
</evidence>
<dbReference type="GO" id="GO:0036503">
    <property type="term" value="P:ERAD pathway"/>
    <property type="evidence" value="ECO:0007669"/>
    <property type="project" value="TreeGrafter"/>
</dbReference>
<evidence type="ECO:0000256" key="11">
    <source>
        <dbReference type="ARBA" id="ARBA00023043"/>
    </source>
</evidence>
<dbReference type="AlphaFoldDB" id="A0A8C6UXQ3"/>
<evidence type="ECO:0000256" key="13">
    <source>
        <dbReference type="PROSITE-ProRule" id="PRU00023"/>
    </source>
</evidence>
<name>A0A8C6UXQ3_9GOBI</name>
<dbReference type="GO" id="GO:0016787">
    <property type="term" value="F:hydrolase activity"/>
    <property type="evidence" value="ECO:0007669"/>
    <property type="project" value="UniProtKB-KW"/>
</dbReference>
<dbReference type="PROSITE" id="PS52044">
    <property type="entry name" value="VLRF1"/>
    <property type="match status" value="1"/>
</dbReference>
<dbReference type="GO" id="GO:0008270">
    <property type="term" value="F:zinc ion binding"/>
    <property type="evidence" value="ECO:0007669"/>
    <property type="project" value="UniProtKB-KW"/>
</dbReference>
<dbReference type="GO" id="GO:0005737">
    <property type="term" value="C:cytoplasm"/>
    <property type="evidence" value="ECO:0007669"/>
    <property type="project" value="UniProtKB-SubCell"/>
</dbReference>
<dbReference type="Gene3D" id="1.25.40.20">
    <property type="entry name" value="Ankyrin repeat-containing domain"/>
    <property type="match status" value="1"/>
</dbReference>
<keyword evidence="12" id="KW-0175">Coiled coil</keyword>
<dbReference type="PROSITE" id="PS50088">
    <property type="entry name" value="ANK_REPEAT"/>
    <property type="match status" value="1"/>
</dbReference>
<keyword evidence="10" id="KW-0862">Zinc</keyword>
<keyword evidence="5" id="KW-0479">Metal-binding</keyword>
<feature type="active site" evidence="14">
    <location>
        <position position="23"/>
    </location>
</feature>
<keyword evidence="3 14" id="KW-0963">Cytoplasm</keyword>
<dbReference type="InterPro" id="IPR041540">
    <property type="entry name" value="VATC"/>
</dbReference>
<feature type="repeat" description="ANK" evidence="13">
    <location>
        <begin position="265"/>
        <end position="291"/>
    </location>
</feature>
<keyword evidence="4 14" id="KW-0540">Nuclease</keyword>
<organism evidence="16 17">
    <name type="scientific">Neogobius melanostomus</name>
    <name type="common">round goby</name>
    <dbReference type="NCBI Taxonomy" id="47308"/>
    <lineage>
        <taxon>Eukaryota</taxon>
        <taxon>Metazoa</taxon>
        <taxon>Chordata</taxon>
        <taxon>Craniata</taxon>
        <taxon>Vertebrata</taxon>
        <taxon>Euteleostomi</taxon>
        <taxon>Actinopterygii</taxon>
        <taxon>Neopterygii</taxon>
        <taxon>Teleostei</taxon>
        <taxon>Neoteleostei</taxon>
        <taxon>Acanthomorphata</taxon>
        <taxon>Gobiaria</taxon>
        <taxon>Gobiiformes</taxon>
        <taxon>Gobioidei</taxon>
        <taxon>Gobiidae</taxon>
        <taxon>Benthophilinae</taxon>
        <taxon>Neogobiini</taxon>
        <taxon>Neogobius</taxon>
    </lineage>
</organism>
<evidence type="ECO:0000256" key="6">
    <source>
        <dbReference type="ARBA" id="ARBA00022737"/>
    </source>
</evidence>
<comment type="similarity">
    <text evidence="2 14">Belongs to the ANKZF1/VMS1 family.</text>
</comment>
<feature type="domain" description="VLRF1" evidence="15">
    <location>
        <begin position="1"/>
        <end position="123"/>
    </location>
</feature>
<reference evidence="16" key="1">
    <citation type="submission" date="2025-08" db="UniProtKB">
        <authorList>
            <consortium name="Ensembl"/>
        </authorList>
    </citation>
    <scope>IDENTIFICATION</scope>
</reference>
<sequence>MTGGGHFAGANICFHFRNVGTAQGLRDSQNRSHAPKSAGASLRRYNEAALVKDIQDTLVSWTDHLKEASAIFVRAPSYNKSMFFGGRTAALDKKDPRVRSIPFATRRATFREVQRVHEVLGDVQIYGELKCIPSGFPESAEEDENGAIKLEMEELSITTLDLREFEVYPAKRKRRKKKKKDETKMQTEGNCVALSPMNTCAIYYGLDFFSVMCSGMVDDTWEYSMRDALFTACKIGDVDGLQQLLGQSADVKSPLIFLNKPIDSSGFTLLHVASAAAQKAVVKCLLDIGADPACRYVCETNTRNVFRKYMGTTLINMTTVKQRPKEEKRKQEMETEEKKRFAALSDRDKRALAAERRMAEQAAATGVSISNVKRCWTCGESLLGKIPFHYLEFHSAVLNVSNSTEKPMPKPSEP</sequence>
<comment type="domain">
    <text evidence="14">The VLRF1 domain mediates binding to the 60S ribosomal subunit.</text>
</comment>
<dbReference type="InterPro" id="IPR002110">
    <property type="entry name" value="Ankyrin_rpt"/>
</dbReference>
<dbReference type="Ensembl" id="ENSNMLT00000045494.1">
    <property type="protein sequence ID" value="ENSNMLP00000040921.1"/>
    <property type="gene ID" value="ENSNMLG00000025097.1"/>
</dbReference>
<proteinExistence type="inferred from homology"/>
<evidence type="ECO:0000256" key="10">
    <source>
        <dbReference type="ARBA" id="ARBA00022833"/>
    </source>
</evidence>
<evidence type="ECO:0000313" key="16">
    <source>
        <dbReference type="Ensembl" id="ENSNMLP00000040921.1"/>
    </source>
</evidence>
<dbReference type="SUPFAM" id="SSF48403">
    <property type="entry name" value="Ankyrin repeat"/>
    <property type="match status" value="1"/>
</dbReference>
<dbReference type="PANTHER" id="PTHR16036">
    <property type="entry name" value="ANKYRIN REPEAT AND ZINC FINGER DOMAIN-CONTAINING PROTEIN 1"/>
    <property type="match status" value="1"/>
</dbReference>
<evidence type="ECO:0000256" key="3">
    <source>
        <dbReference type="ARBA" id="ARBA00022490"/>
    </source>
</evidence>
<keyword evidence="17" id="KW-1185">Reference proteome</keyword>
<evidence type="ECO:0000256" key="5">
    <source>
        <dbReference type="ARBA" id="ARBA00022723"/>
    </source>
</evidence>
<evidence type="ECO:0000313" key="17">
    <source>
        <dbReference type="Proteomes" id="UP000694523"/>
    </source>
</evidence>
<evidence type="ECO:0000256" key="7">
    <source>
        <dbReference type="ARBA" id="ARBA00022759"/>
    </source>
</evidence>
<dbReference type="PANTHER" id="PTHR16036:SF2">
    <property type="entry name" value="TRNA ENDONUCLEASE ANKZF1"/>
    <property type="match status" value="1"/>
</dbReference>
<keyword evidence="7 14" id="KW-0255">Endonuclease</keyword>
<evidence type="ECO:0000256" key="9">
    <source>
        <dbReference type="ARBA" id="ARBA00022801"/>
    </source>
</evidence>
<dbReference type="InterPro" id="IPR036770">
    <property type="entry name" value="Ankyrin_rpt-contain_sf"/>
</dbReference>
<evidence type="ECO:0000256" key="8">
    <source>
        <dbReference type="ARBA" id="ARBA00022771"/>
    </source>
</evidence>
<evidence type="ECO:0000256" key="12">
    <source>
        <dbReference type="ARBA" id="ARBA00023054"/>
    </source>
</evidence>